<evidence type="ECO:0000313" key="5">
    <source>
        <dbReference type="Proteomes" id="UP001163846"/>
    </source>
</evidence>
<feature type="region of interest" description="Disordered" evidence="1">
    <location>
        <begin position="137"/>
        <end position="182"/>
    </location>
</feature>
<evidence type="ECO:0000256" key="1">
    <source>
        <dbReference type="SAM" id="MobiDB-lite"/>
    </source>
</evidence>
<keyword evidence="2" id="KW-1133">Transmembrane helix</keyword>
<evidence type="ECO:0000256" key="3">
    <source>
        <dbReference type="SAM" id="SignalP"/>
    </source>
</evidence>
<feature type="signal peptide" evidence="3">
    <location>
        <begin position="1"/>
        <end position="19"/>
    </location>
</feature>
<feature type="compositionally biased region" description="Basic residues" evidence="1">
    <location>
        <begin position="137"/>
        <end position="146"/>
    </location>
</feature>
<evidence type="ECO:0000256" key="2">
    <source>
        <dbReference type="SAM" id="Phobius"/>
    </source>
</evidence>
<keyword evidence="3" id="KW-0732">Signal</keyword>
<comment type="caution">
    <text evidence="4">The sequence shown here is derived from an EMBL/GenBank/DDBJ whole genome shotgun (WGS) entry which is preliminary data.</text>
</comment>
<dbReference type="Proteomes" id="UP001163846">
    <property type="component" value="Unassembled WGS sequence"/>
</dbReference>
<feature type="chain" id="PRO_5041244927" description="Transmembrane protein" evidence="3">
    <location>
        <begin position="20"/>
        <end position="243"/>
    </location>
</feature>
<keyword evidence="2" id="KW-0472">Membrane</keyword>
<feature type="transmembrane region" description="Helical" evidence="2">
    <location>
        <begin position="112"/>
        <end position="133"/>
    </location>
</feature>
<dbReference type="AlphaFoldDB" id="A0AA38U6E7"/>
<accession>A0AA38U6E7</accession>
<name>A0AA38U6E7_9AGAR</name>
<feature type="compositionally biased region" description="Low complexity" evidence="1">
    <location>
        <begin position="147"/>
        <end position="161"/>
    </location>
</feature>
<reference evidence="4" key="1">
    <citation type="submission" date="2022-08" db="EMBL/GenBank/DDBJ databases">
        <authorList>
            <consortium name="DOE Joint Genome Institute"/>
            <person name="Min B."/>
            <person name="Riley R."/>
            <person name="Sierra-Patev S."/>
            <person name="Naranjo-Ortiz M."/>
            <person name="Looney B."/>
            <person name="Konkel Z."/>
            <person name="Slot J.C."/>
            <person name="Sakamoto Y."/>
            <person name="Steenwyk J.L."/>
            <person name="Rokas A."/>
            <person name="Carro J."/>
            <person name="Camarero S."/>
            <person name="Ferreira P."/>
            <person name="Molpeceres G."/>
            <person name="Ruiz-Duenas F.J."/>
            <person name="Serrano A."/>
            <person name="Henrissat B."/>
            <person name="Drula E."/>
            <person name="Hughes K.W."/>
            <person name="Mata J.L."/>
            <person name="Ishikawa N.K."/>
            <person name="Vargas-Isla R."/>
            <person name="Ushijima S."/>
            <person name="Smith C.A."/>
            <person name="Ahrendt S."/>
            <person name="Andreopoulos W."/>
            <person name="He G."/>
            <person name="Labutti K."/>
            <person name="Lipzen A."/>
            <person name="Ng V."/>
            <person name="Sandor L."/>
            <person name="Barry K."/>
            <person name="Martinez A.T."/>
            <person name="Xiao Y."/>
            <person name="Gibbons J.G."/>
            <person name="Terashima K."/>
            <person name="Hibbett D.S."/>
            <person name="Grigoriev I.V."/>
        </authorList>
    </citation>
    <scope>NUCLEOTIDE SEQUENCE</scope>
    <source>
        <strain evidence="4">TFB9207</strain>
    </source>
</reference>
<sequence length="243" mass="26472">MRFLTTLLPLVTLAVRVAATLPSTVPADSAVPLADLSLPAPTYQRDSNGPGYGSGVPDDDPRDGSQYRPVSPGTAQSGVVVVDPSPACEARIETAVERQGPFKMQWNKKTKIVAATAFVLLCVVGVVTGVTLVEVKPHHHSSHSSRPHPTTHPTTATATKSKSSKPTHHRHQRRGPLDDEFESCVPLDKESTKICLADFPLQANDDGSVRELSKRDITSTRTSYRRRLELDNAQCCCILRRIY</sequence>
<feature type="compositionally biased region" description="Basic residues" evidence="1">
    <location>
        <begin position="162"/>
        <end position="174"/>
    </location>
</feature>
<evidence type="ECO:0000313" key="4">
    <source>
        <dbReference type="EMBL" id="KAJ3833202.1"/>
    </source>
</evidence>
<proteinExistence type="predicted"/>
<evidence type="ECO:0008006" key="6">
    <source>
        <dbReference type="Google" id="ProtNLM"/>
    </source>
</evidence>
<organism evidence="4 5">
    <name type="scientific">Lentinula raphanica</name>
    <dbReference type="NCBI Taxonomy" id="153919"/>
    <lineage>
        <taxon>Eukaryota</taxon>
        <taxon>Fungi</taxon>
        <taxon>Dikarya</taxon>
        <taxon>Basidiomycota</taxon>
        <taxon>Agaricomycotina</taxon>
        <taxon>Agaricomycetes</taxon>
        <taxon>Agaricomycetidae</taxon>
        <taxon>Agaricales</taxon>
        <taxon>Marasmiineae</taxon>
        <taxon>Omphalotaceae</taxon>
        <taxon>Lentinula</taxon>
    </lineage>
</organism>
<keyword evidence="2" id="KW-0812">Transmembrane</keyword>
<dbReference type="EMBL" id="MU806749">
    <property type="protein sequence ID" value="KAJ3833202.1"/>
    <property type="molecule type" value="Genomic_DNA"/>
</dbReference>
<gene>
    <name evidence="4" type="ORF">F5878DRAFT_713367</name>
</gene>
<feature type="region of interest" description="Disordered" evidence="1">
    <location>
        <begin position="42"/>
        <end position="81"/>
    </location>
</feature>
<keyword evidence="5" id="KW-1185">Reference proteome</keyword>
<protein>
    <recommendedName>
        <fullName evidence="6">Transmembrane protein</fullName>
    </recommendedName>
</protein>